<dbReference type="InterPro" id="IPR036249">
    <property type="entry name" value="Thioredoxin-like_sf"/>
</dbReference>
<organism evidence="2">
    <name type="scientific">Cellulosimicrobium sp. ES-005</name>
    <dbReference type="NCBI Taxonomy" id="3163031"/>
    <lineage>
        <taxon>Bacteria</taxon>
        <taxon>Bacillati</taxon>
        <taxon>Actinomycetota</taxon>
        <taxon>Actinomycetes</taxon>
        <taxon>Micrococcales</taxon>
        <taxon>Promicromonosporaceae</taxon>
        <taxon>Cellulosimicrobium</taxon>
    </lineage>
</organism>
<protein>
    <submittedName>
        <fullName evidence="2">Glutaredoxin domain-containing protein</fullName>
    </submittedName>
</protein>
<evidence type="ECO:0000259" key="1">
    <source>
        <dbReference type="Pfam" id="PF00462"/>
    </source>
</evidence>
<feature type="domain" description="Glutaredoxin" evidence="1">
    <location>
        <begin position="9"/>
        <end position="53"/>
    </location>
</feature>
<dbReference type="SUPFAM" id="SSF52833">
    <property type="entry name" value="Thioredoxin-like"/>
    <property type="match status" value="1"/>
</dbReference>
<dbReference type="RefSeq" id="WP_144721130.1">
    <property type="nucleotide sequence ID" value="NZ_CP159290.1"/>
</dbReference>
<gene>
    <name evidence="2" type="ORF">ABRQ22_14590</name>
</gene>
<dbReference type="InterPro" id="IPR002109">
    <property type="entry name" value="Glutaredoxin"/>
</dbReference>
<proteinExistence type="predicted"/>
<name>A0AAU8FZE1_9MICO</name>
<accession>A0AAU8FZE1</accession>
<dbReference type="CDD" id="cd02976">
    <property type="entry name" value="NrdH"/>
    <property type="match status" value="1"/>
</dbReference>
<evidence type="ECO:0000313" key="2">
    <source>
        <dbReference type="EMBL" id="XCH28824.1"/>
    </source>
</evidence>
<dbReference type="Pfam" id="PF00462">
    <property type="entry name" value="Glutaredoxin"/>
    <property type="match status" value="1"/>
</dbReference>
<reference evidence="2" key="1">
    <citation type="submission" date="2024-06" db="EMBL/GenBank/DDBJ databases">
        <title>Complete genome sequence of the cellulolytic actinobacterium, Cellulosimicrobium ES-005.</title>
        <authorList>
            <person name="Matthews C.T."/>
            <person name="Underwood K.D."/>
            <person name="Ghanchi K.M."/>
            <person name="Fields S.D."/>
            <person name="Gardner S.G."/>
        </authorList>
    </citation>
    <scope>NUCLEOTIDE SEQUENCE</scope>
    <source>
        <strain evidence="2">ES-005</strain>
    </source>
</reference>
<sequence length="89" mass="9671">MESTSQPEITVYSNPGCQPCLATKRQLDKLGLAYGEASAADSPQMVNLVRSLGLPEEAPIVVAKRVVDGSQRQEIWTGFRPDRLRSLAA</sequence>
<dbReference type="EMBL" id="CP159290">
    <property type="protein sequence ID" value="XCH28824.1"/>
    <property type="molecule type" value="Genomic_DNA"/>
</dbReference>
<dbReference type="Gene3D" id="3.40.30.10">
    <property type="entry name" value="Glutaredoxin"/>
    <property type="match status" value="1"/>
</dbReference>
<dbReference type="AlphaFoldDB" id="A0AAU8FZE1"/>